<sequence>MAAIPSSATMMRRQSVASFSSGAHASHERVVGRLSFPHTRVVVPSKGHLQLQVKCMAMVSHSTAEEEAEASTNSSPPPPPTPPPPPQNKVSTKFGDVFAFTGPAPETINGRLAMVGFVSALGVELASGKDLMSQVSSGEGFSAFVATSMLLSVASLVPMFKGVSAESKSQPIMSAGAEIWNGRLAMVGLMALAVTEYVNGSPFV</sequence>
<dbReference type="SUPFAM" id="SSF103511">
    <property type="entry name" value="Chlorophyll a-b binding protein"/>
    <property type="match status" value="1"/>
</dbReference>
<keyword evidence="5" id="KW-0812">Transmembrane</keyword>
<evidence type="ECO:0000256" key="7">
    <source>
        <dbReference type="ARBA" id="ARBA00023136"/>
    </source>
</evidence>
<evidence type="ECO:0008006" key="11">
    <source>
        <dbReference type="Google" id="ProtNLM"/>
    </source>
</evidence>
<evidence type="ECO:0000256" key="5">
    <source>
        <dbReference type="ARBA" id="ARBA00022692"/>
    </source>
</evidence>
<evidence type="ECO:0000256" key="6">
    <source>
        <dbReference type="ARBA" id="ARBA00022989"/>
    </source>
</evidence>
<evidence type="ECO:0000256" key="8">
    <source>
        <dbReference type="ARBA" id="ARBA00037956"/>
    </source>
</evidence>
<protein>
    <recommendedName>
        <fullName evidence="11">Early light-induced protein</fullName>
    </recommendedName>
</protein>
<dbReference type="GO" id="GO:0009507">
    <property type="term" value="C:chloroplast"/>
    <property type="evidence" value="ECO:0007669"/>
    <property type="project" value="UniProtKB-SubCell"/>
</dbReference>
<comment type="subcellular location">
    <subcellularLocation>
        <location evidence="1">Membrane</location>
        <topology evidence="1">Multi-pass membrane protein</topology>
    </subcellularLocation>
    <subcellularLocation>
        <location evidence="2">Plastid</location>
        <location evidence="2">Chloroplast</location>
    </subcellularLocation>
</comment>
<reference evidence="10" key="1">
    <citation type="submission" date="2015-03" db="EMBL/GenBank/DDBJ databases">
        <title>A transcriptome of Araucaria cunninghamii, an australian fine timber species.</title>
        <authorList>
            <person name="Jing Yi C.J.Y."/>
            <person name="Yin San L.Y.S."/>
            <person name="Abdul Karim S.S."/>
            <person name="Wan Azmi N.N."/>
            <person name="Hercus R.R."/>
            <person name="Croft L.L."/>
        </authorList>
    </citation>
    <scope>NUCLEOTIDE SEQUENCE</scope>
    <source>
        <strain evidence="10">MI0301</strain>
        <tissue evidence="10">Leaf</tissue>
    </source>
</reference>
<accession>A0A0D6QUY6</accession>
<feature type="compositionally biased region" description="Pro residues" evidence="9">
    <location>
        <begin position="75"/>
        <end position="87"/>
    </location>
</feature>
<dbReference type="InterPro" id="IPR022796">
    <property type="entry name" value="Chloroa_b-bind"/>
</dbReference>
<dbReference type="PANTHER" id="PTHR14154">
    <property type="entry name" value="UPF0041 BRAIN PROTEIN 44-RELATED"/>
    <property type="match status" value="1"/>
</dbReference>
<feature type="region of interest" description="Disordered" evidence="9">
    <location>
        <begin position="60"/>
        <end position="93"/>
    </location>
</feature>
<name>A0A0D6QUY6_ARACU</name>
<dbReference type="GO" id="GO:0016020">
    <property type="term" value="C:membrane"/>
    <property type="evidence" value="ECO:0007669"/>
    <property type="project" value="UniProtKB-SubCell"/>
</dbReference>
<comment type="similarity">
    <text evidence="8">Belongs to the ELIP/psbS family.</text>
</comment>
<evidence type="ECO:0000313" key="10">
    <source>
        <dbReference type="EMBL" id="JAG93813.1"/>
    </source>
</evidence>
<dbReference type="EMBL" id="GCKF01045555">
    <property type="protein sequence ID" value="JAG93813.1"/>
    <property type="molecule type" value="Transcribed_RNA"/>
</dbReference>
<evidence type="ECO:0000256" key="3">
    <source>
        <dbReference type="ARBA" id="ARBA00022528"/>
    </source>
</evidence>
<evidence type="ECO:0000256" key="9">
    <source>
        <dbReference type="SAM" id="MobiDB-lite"/>
    </source>
</evidence>
<organism evidence="10">
    <name type="scientific">Araucaria cunninghamii</name>
    <name type="common">Hoop pine</name>
    <name type="synonym">Moreton Bay pine</name>
    <dbReference type="NCBI Taxonomy" id="56994"/>
    <lineage>
        <taxon>Eukaryota</taxon>
        <taxon>Viridiplantae</taxon>
        <taxon>Streptophyta</taxon>
        <taxon>Embryophyta</taxon>
        <taxon>Tracheophyta</taxon>
        <taxon>Spermatophyta</taxon>
        <taxon>Pinopsida</taxon>
        <taxon>Pinidae</taxon>
        <taxon>Conifers II</taxon>
        <taxon>Araucariales</taxon>
        <taxon>Araucariaceae</taxon>
        <taxon>Araucaria</taxon>
    </lineage>
</organism>
<evidence type="ECO:0000256" key="1">
    <source>
        <dbReference type="ARBA" id="ARBA00004141"/>
    </source>
</evidence>
<keyword evidence="4" id="KW-0934">Plastid</keyword>
<keyword evidence="3" id="KW-0150">Chloroplast</keyword>
<dbReference type="Gene3D" id="1.10.3460.10">
    <property type="entry name" value="Chlorophyll a/b binding protein domain"/>
    <property type="match status" value="1"/>
</dbReference>
<keyword evidence="7" id="KW-0472">Membrane</keyword>
<proteinExistence type="inferred from homology"/>
<dbReference type="Pfam" id="PF00504">
    <property type="entry name" value="Chloroa_b-bind"/>
    <property type="match status" value="1"/>
</dbReference>
<dbReference type="AlphaFoldDB" id="A0A0D6QUY6"/>
<evidence type="ECO:0000256" key="2">
    <source>
        <dbReference type="ARBA" id="ARBA00004229"/>
    </source>
</evidence>
<evidence type="ECO:0000256" key="4">
    <source>
        <dbReference type="ARBA" id="ARBA00022640"/>
    </source>
</evidence>
<keyword evidence="6" id="KW-1133">Transmembrane helix</keyword>